<evidence type="ECO:0000313" key="1">
    <source>
        <dbReference type="EMBL" id="MBB5191735.1"/>
    </source>
</evidence>
<proteinExistence type="predicted"/>
<name>A0A840REH8_9NEIS</name>
<protein>
    <submittedName>
        <fullName evidence="1">Uncharacterized protein</fullName>
    </submittedName>
</protein>
<dbReference type="RefSeq" id="WP_184101018.1">
    <property type="nucleotide sequence ID" value="NZ_JACHHN010000004.1"/>
</dbReference>
<gene>
    <name evidence="1" type="ORF">HNQ50_002465</name>
</gene>
<organism evidence="1 2">
    <name type="scientific">Silvimonas terrae</name>
    <dbReference type="NCBI Taxonomy" id="300266"/>
    <lineage>
        <taxon>Bacteria</taxon>
        <taxon>Pseudomonadati</taxon>
        <taxon>Pseudomonadota</taxon>
        <taxon>Betaproteobacteria</taxon>
        <taxon>Neisseriales</taxon>
        <taxon>Chitinibacteraceae</taxon>
        <taxon>Silvimonas</taxon>
    </lineage>
</organism>
<dbReference type="Proteomes" id="UP000543030">
    <property type="component" value="Unassembled WGS sequence"/>
</dbReference>
<dbReference type="AlphaFoldDB" id="A0A840REH8"/>
<evidence type="ECO:0000313" key="2">
    <source>
        <dbReference type="Proteomes" id="UP000543030"/>
    </source>
</evidence>
<sequence>MNNLTLLAMAMAAAPQEIRREVRMKKLRRSACGNAYKQHLQIVGYSSQPHARTRVSPSNKILFFPT</sequence>
<reference evidence="1 2" key="1">
    <citation type="submission" date="2020-08" db="EMBL/GenBank/DDBJ databases">
        <title>Genomic Encyclopedia of Type Strains, Phase IV (KMG-IV): sequencing the most valuable type-strain genomes for metagenomic binning, comparative biology and taxonomic classification.</title>
        <authorList>
            <person name="Goeker M."/>
        </authorList>
    </citation>
    <scope>NUCLEOTIDE SEQUENCE [LARGE SCALE GENOMIC DNA]</scope>
    <source>
        <strain evidence="1 2">DSM 18233</strain>
    </source>
</reference>
<comment type="caution">
    <text evidence="1">The sequence shown here is derived from an EMBL/GenBank/DDBJ whole genome shotgun (WGS) entry which is preliminary data.</text>
</comment>
<accession>A0A840REH8</accession>
<dbReference type="EMBL" id="JACHHN010000004">
    <property type="protein sequence ID" value="MBB5191735.1"/>
    <property type="molecule type" value="Genomic_DNA"/>
</dbReference>
<keyword evidence="2" id="KW-1185">Reference proteome</keyword>